<comment type="caution">
    <text evidence="1">The sequence shown here is derived from an EMBL/GenBank/DDBJ whole genome shotgun (WGS) entry which is preliminary data.</text>
</comment>
<proteinExistence type="predicted"/>
<gene>
    <name evidence="1" type="ORF">Bca52824_024423</name>
</gene>
<keyword evidence="2" id="KW-1185">Reference proteome</keyword>
<dbReference type="EMBL" id="JAAMPC010000005">
    <property type="protein sequence ID" value="KAG2312866.1"/>
    <property type="molecule type" value="Genomic_DNA"/>
</dbReference>
<dbReference type="AlphaFoldDB" id="A0A8X7VKD9"/>
<evidence type="ECO:0000313" key="2">
    <source>
        <dbReference type="Proteomes" id="UP000886595"/>
    </source>
</evidence>
<dbReference type="Proteomes" id="UP000886595">
    <property type="component" value="Unassembled WGS sequence"/>
</dbReference>
<protein>
    <submittedName>
        <fullName evidence="1">Uncharacterized protein</fullName>
    </submittedName>
</protein>
<sequence>MEFFQDKEIILLDDDSDSEPERAQPLGSQQVSLPVFGDCLTDPPAVVSNQANTPLQTIGDIGLDTEKVTDPGLPNVENLIDEELCVLSTQAYPDTLGVVNLEFSTEEHFTTEPLAYGGLDDRTDFWENPQANSTHFVRDAGSSTDSTPDLKEIRNVVHPSNILSQDVMNTQPMYENTVISEGNIDENVEVLTANKMPEISSTAEVIPVPINFPSKTATQNELSKPVDLGLDPVINLSDSSSNGSLDVGGF</sequence>
<reference evidence="1 2" key="1">
    <citation type="submission" date="2020-02" db="EMBL/GenBank/DDBJ databases">
        <authorList>
            <person name="Ma Q."/>
            <person name="Huang Y."/>
            <person name="Song X."/>
            <person name="Pei D."/>
        </authorList>
    </citation>
    <scope>NUCLEOTIDE SEQUENCE [LARGE SCALE GENOMIC DNA]</scope>
    <source>
        <strain evidence="1">Sxm20200214</strain>
        <tissue evidence="1">Leaf</tissue>
    </source>
</reference>
<name>A0A8X7VKD9_BRACI</name>
<evidence type="ECO:0000313" key="1">
    <source>
        <dbReference type="EMBL" id="KAG2312866.1"/>
    </source>
</evidence>
<accession>A0A8X7VKD9</accession>
<organism evidence="1 2">
    <name type="scientific">Brassica carinata</name>
    <name type="common">Ethiopian mustard</name>
    <name type="synonym">Abyssinian cabbage</name>
    <dbReference type="NCBI Taxonomy" id="52824"/>
    <lineage>
        <taxon>Eukaryota</taxon>
        <taxon>Viridiplantae</taxon>
        <taxon>Streptophyta</taxon>
        <taxon>Embryophyta</taxon>
        <taxon>Tracheophyta</taxon>
        <taxon>Spermatophyta</taxon>
        <taxon>Magnoliopsida</taxon>
        <taxon>eudicotyledons</taxon>
        <taxon>Gunneridae</taxon>
        <taxon>Pentapetalae</taxon>
        <taxon>rosids</taxon>
        <taxon>malvids</taxon>
        <taxon>Brassicales</taxon>
        <taxon>Brassicaceae</taxon>
        <taxon>Brassiceae</taxon>
        <taxon>Brassica</taxon>
    </lineage>
</organism>